<keyword evidence="2" id="KW-1185">Reference proteome</keyword>
<evidence type="ECO:0000313" key="2">
    <source>
        <dbReference type="Proteomes" id="UP000287394"/>
    </source>
</evidence>
<organism evidence="1 2">
    <name type="scientific">Capsulimonas corticalis</name>
    <dbReference type="NCBI Taxonomy" id="2219043"/>
    <lineage>
        <taxon>Bacteria</taxon>
        <taxon>Bacillati</taxon>
        <taxon>Armatimonadota</taxon>
        <taxon>Armatimonadia</taxon>
        <taxon>Capsulimonadales</taxon>
        <taxon>Capsulimonadaceae</taxon>
        <taxon>Capsulimonas</taxon>
    </lineage>
</organism>
<sequence length="239" mass="26567">MVQIGKRYRIEHPRQRAFEGLVTAIDGEYAVVNIEGVKNHLVVGDRYVKDQTIEVLIAKSKFTEVVTLRAESALPPESVNPLERPHSANPLGQTDPVNPLGRFDGMSVKDAVRELRNMSGLMEEDIRSVATSLRKELESGSYDVSTGLSAFPVGACGAAAEILQRRLKAAGMGEFKYICRYRYPPDGRTVTHAWLEKDDLIVDITADQFEGEGQDPVIVTRFSPWHAAWQTPEQQGESK</sequence>
<accession>A0A402CNQ7</accession>
<dbReference type="OrthoDB" id="9155675at2"/>
<protein>
    <submittedName>
        <fullName evidence="1">Uncharacterized protein</fullName>
    </submittedName>
</protein>
<dbReference type="AlphaFoldDB" id="A0A402CNQ7"/>
<proteinExistence type="predicted"/>
<dbReference type="EMBL" id="AP025739">
    <property type="protein sequence ID" value="BDI33354.1"/>
    <property type="molecule type" value="Genomic_DNA"/>
</dbReference>
<dbReference type="RefSeq" id="WP_119318989.1">
    <property type="nucleotide sequence ID" value="NZ_AP025739.1"/>
</dbReference>
<name>A0A402CNQ7_9BACT</name>
<reference evidence="1 2" key="1">
    <citation type="journal article" date="2019" name="Int. J. Syst. Evol. Microbiol.">
        <title>Capsulimonas corticalis gen. nov., sp. nov., an aerobic capsulated bacterium, of a novel bacterial order, Capsulimonadales ord. nov., of the class Armatimonadia of the phylum Armatimonadetes.</title>
        <authorList>
            <person name="Li J."/>
            <person name="Kudo C."/>
            <person name="Tonouchi A."/>
        </authorList>
    </citation>
    <scope>NUCLEOTIDE SEQUENCE [LARGE SCALE GENOMIC DNA]</scope>
    <source>
        <strain evidence="1 2">AX-7</strain>
    </source>
</reference>
<gene>
    <name evidence="1" type="ORF">CCAX7_54050</name>
</gene>
<dbReference type="Proteomes" id="UP000287394">
    <property type="component" value="Chromosome"/>
</dbReference>
<evidence type="ECO:0000313" key="1">
    <source>
        <dbReference type="EMBL" id="BDI33354.1"/>
    </source>
</evidence>
<dbReference type="KEGG" id="ccot:CCAX7_54050"/>